<comment type="catalytic activity">
    <reaction evidence="9">
        <text>L-seryl-[protein] + ATP = O-phospho-L-seryl-[protein] + ADP + H(+)</text>
        <dbReference type="Rhea" id="RHEA:17989"/>
        <dbReference type="Rhea" id="RHEA-COMP:9863"/>
        <dbReference type="Rhea" id="RHEA-COMP:11604"/>
        <dbReference type="ChEBI" id="CHEBI:15378"/>
        <dbReference type="ChEBI" id="CHEBI:29999"/>
        <dbReference type="ChEBI" id="CHEBI:30616"/>
        <dbReference type="ChEBI" id="CHEBI:83421"/>
        <dbReference type="ChEBI" id="CHEBI:456216"/>
        <dbReference type="EC" id="2.7.11.1"/>
    </reaction>
</comment>
<evidence type="ECO:0000313" key="13">
    <source>
        <dbReference type="Proteomes" id="UP000663852"/>
    </source>
</evidence>
<dbReference type="Proteomes" id="UP000663852">
    <property type="component" value="Unassembled WGS sequence"/>
</dbReference>
<dbReference type="PANTHER" id="PTHR22984">
    <property type="entry name" value="SERINE/THREONINE-PROTEIN KINASE PIM"/>
    <property type="match status" value="1"/>
</dbReference>
<dbReference type="Gene3D" id="3.30.200.20">
    <property type="entry name" value="Phosphorylase Kinase, domain 1"/>
    <property type="match status" value="1"/>
</dbReference>
<accession>A0A813MX74</accession>
<evidence type="ECO:0000256" key="9">
    <source>
        <dbReference type="ARBA" id="ARBA00048679"/>
    </source>
</evidence>
<evidence type="ECO:0000259" key="11">
    <source>
        <dbReference type="PROSITE" id="PS50011"/>
    </source>
</evidence>
<comment type="subcellular location">
    <subcellularLocation>
        <location evidence="1">Host cell</location>
    </subcellularLocation>
</comment>
<evidence type="ECO:0000256" key="5">
    <source>
        <dbReference type="ARBA" id="ARBA00022741"/>
    </source>
</evidence>
<dbReference type="AlphaFoldDB" id="A0A813MX74"/>
<dbReference type="SUPFAM" id="SSF56112">
    <property type="entry name" value="Protein kinase-like (PK-like)"/>
    <property type="match status" value="1"/>
</dbReference>
<dbReference type="InterPro" id="IPR051138">
    <property type="entry name" value="PIM_Ser/Thr_kinase"/>
</dbReference>
<evidence type="ECO:0000256" key="7">
    <source>
        <dbReference type="ARBA" id="ARBA00022840"/>
    </source>
</evidence>
<evidence type="ECO:0000313" key="12">
    <source>
        <dbReference type="EMBL" id="CAF0730887.1"/>
    </source>
</evidence>
<organism evidence="12 13">
    <name type="scientific">Adineta ricciae</name>
    <name type="common">Rotifer</name>
    <dbReference type="NCBI Taxonomy" id="249248"/>
    <lineage>
        <taxon>Eukaryota</taxon>
        <taxon>Metazoa</taxon>
        <taxon>Spiralia</taxon>
        <taxon>Gnathifera</taxon>
        <taxon>Rotifera</taxon>
        <taxon>Eurotatoria</taxon>
        <taxon>Bdelloidea</taxon>
        <taxon>Adinetida</taxon>
        <taxon>Adinetidae</taxon>
        <taxon>Adineta</taxon>
    </lineage>
</organism>
<evidence type="ECO:0000256" key="3">
    <source>
        <dbReference type="ARBA" id="ARBA00022527"/>
    </source>
</evidence>
<dbReference type="InterPro" id="IPR011009">
    <property type="entry name" value="Kinase-like_dom_sf"/>
</dbReference>
<dbReference type="GO" id="GO:0005737">
    <property type="term" value="C:cytoplasm"/>
    <property type="evidence" value="ECO:0007669"/>
    <property type="project" value="TreeGrafter"/>
</dbReference>
<dbReference type="Gene3D" id="1.10.510.10">
    <property type="entry name" value="Transferase(Phosphotransferase) domain 1"/>
    <property type="match status" value="1"/>
</dbReference>
<keyword evidence="3" id="KW-0723">Serine/threonine-protein kinase</keyword>
<feature type="binding site" evidence="10">
    <location>
        <position position="125"/>
    </location>
    <ligand>
        <name>ATP</name>
        <dbReference type="ChEBI" id="CHEBI:30616"/>
    </ligand>
</feature>
<gene>
    <name evidence="12" type="ORF">EDS130_LOCUS1103</name>
</gene>
<keyword evidence="4" id="KW-0808">Transferase</keyword>
<evidence type="ECO:0000256" key="10">
    <source>
        <dbReference type="PROSITE-ProRule" id="PRU10141"/>
    </source>
</evidence>
<keyword evidence="5 10" id="KW-0547">Nucleotide-binding</keyword>
<dbReference type="EC" id="2.7.11.1" evidence="2"/>
<evidence type="ECO:0000256" key="2">
    <source>
        <dbReference type="ARBA" id="ARBA00012513"/>
    </source>
</evidence>
<evidence type="ECO:0000256" key="6">
    <source>
        <dbReference type="ARBA" id="ARBA00022777"/>
    </source>
</evidence>
<proteinExistence type="predicted"/>
<dbReference type="GO" id="GO:0005524">
    <property type="term" value="F:ATP binding"/>
    <property type="evidence" value="ECO:0007669"/>
    <property type="project" value="UniProtKB-UniRule"/>
</dbReference>
<comment type="catalytic activity">
    <reaction evidence="8">
        <text>L-threonyl-[protein] + ATP = O-phospho-L-threonyl-[protein] + ADP + H(+)</text>
        <dbReference type="Rhea" id="RHEA:46608"/>
        <dbReference type="Rhea" id="RHEA-COMP:11060"/>
        <dbReference type="Rhea" id="RHEA-COMP:11605"/>
        <dbReference type="ChEBI" id="CHEBI:15378"/>
        <dbReference type="ChEBI" id="CHEBI:30013"/>
        <dbReference type="ChEBI" id="CHEBI:30616"/>
        <dbReference type="ChEBI" id="CHEBI:61977"/>
        <dbReference type="ChEBI" id="CHEBI:456216"/>
        <dbReference type="EC" id="2.7.11.1"/>
    </reaction>
</comment>
<evidence type="ECO:0000256" key="4">
    <source>
        <dbReference type="ARBA" id="ARBA00022679"/>
    </source>
</evidence>
<dbReference type="PROSITE" id="PS50011">
    <property type="entry name" value="PROTEIN_KINASE_DOM"/>
    <property type="match status" value="1"/>
</dbReference>
<dbReference type="GO" id="GO:0004674">
    <property type="term" value="F:protein serine/threonine kinase activity"/>
    <property type="evidence" value="ECO:0007669"/>
    <property type="project" value="UniProtKB-KW"/>
</dbReference>
<sequence length="351" mass="41193">MMDNYETPLLYYSLKRKDIDMTTRVIDNQWTIESVPWSMPPPPQLVPSKNTSPINAFGDYIYPKSDRLTPTYMVTPKQPPVQNGNKIIKKTFNREYRTLNCLGKGGFGQAFDGRRRSDNTPVVIKFLPKERILNWGTFDGKRVPYEIEILWRLRGVPGVIKILEHFEEPDRFIYVMEKIPNSCTLFDFVMKSPPLANTELLRHIFREIVRINITLQMYGVWHRDCKPENIIYCKNDRSLRFIDFGSAAPVQAEDFHEFQGTLEIMVPEWIVQRRYNGEKACVWTIGVCLFFLLHRQYPFRTKPDIVKGRSNLANVGALDKDAYHTMKQCLNGNENRRPKLNSLQYLPWLNY</sequence>
<dbReference type="EMBL" id="CAJNOJ010000002">
    <property type="protein sequence ID" value="CAF0730887.1"/>
    <property type="molecule type" value="Genomic_DNA"/>
</dbReference>
<dbReference type="PANTHER" id="PTHR22984:SF25">
    <property type="entry name" value="PROTEIN KINASE DOMAIN-CONTAINING PROTEIN"/>
    <property type="match status" value="1"/>
</dbReference>
<dbReference type="GO" id="GO:0043657">
    <property type="term" value="C:host cell"/>
    <property type="evidence" value="ECO:0007669"/>
    <property type="project" value="UniProtKB-SubCell"/>
</dbReference>
<evidence type="ECO:0000256" key="8">
    <source>
        <dbReference type="ARBA" id="ARBA00047899"/>
    </source>
</evidence>
<comment type="caution">
    <text evidence="12">The sequence shown here is derived from an EMBL/GenBank/DDBJ whole genome shotgun (WGS) entry which is preliminary data.</text>
</comment>
<dbReference type="OrthoDB" id="9984829at2759"/>
<keyword evidence="6" id="KW-0418">Kinase</keyword>
<dbReference type="InterPro" id="IPR000719">
    <property type="entry name" value="Prot_kinase_dom"/>
</dbReference>
<name>A0A813MX74_ADIRI</name>
<evidence type="ECO:0000256" key="1">
    <source>
        <dbReference type="ARBA" id="ARBA00004340"/>
    </source>
</evidence>
<dbReference type="SMART" id="SM00220">
    <property type="entry name" value="S_TKc"/>
    <property type="match status" value="1"/>
</dbReference>
<dbReference type="InterPro" id="IPR017441">
    <property type="entry name" value="Protein_kinase_ATP_BS"/>
</dbReference>
<feature type="domain" description="Protein kinase" evidence="11">
    <location>
        <begin position="96"/>
        <end position="349"/>
    </location>
</feature>
<dbReference type="PROSITE" id="PS00107">
    <property type="entry name" value="PROTEIN_KINASE_ATP"/>
    <property type="match status" value="1"/>
</dbReference>
<protein>
    <recommendedName>
        <fullName evidence="2">non-specific serine/threonine protein kinase</fullName>
        <ecNumber evidence="2">2.7.11.1</ecNumber>
    </recommendedName>
</protein>
<reference evidence="12" key="1">
    <citation type="submission" date="2021-02" db="EMBL/GenBank/DDBJ databases">
        <authorList>
            <person name="Nowell W R."/>
        </authorList>
    </citation>
    <scope>NUCLEOTIDE SEQUENCE</scope>
</reference>
<dbReference type="Pfam" id="PF00069">
    <property type="entry name" value="Pkinase"/>
    <property type="match status" value="1"/>
</dbReference>
<keyword evidence="7 10" id="KW-0067">ATP-binding</keyword>